<keyword evidence="4" id="KW-1185">Reference proteome</keyword>
<gene>
    <name evidence="3" type="ORF">PAC_14990</name>
</gene>
<dbReference type="PANTHER" id="PTHR15020:SF50">
    <property type="entry name" value="UPF0659 PROTEIN YMR090W"/>
    <property type="match status" value="1"/>
</dbReference>
<proteinExistence type="inferred from homology"/>
<sequence length="275" mass="30171">MADTSDSRTIAFLGATGKTGRAILRWLLAKEAPPFGLNIYVRSRSKLLDLFPEAASYSRVKILEGFVSDTEMIRQCLSGAQTIICTLGENENKAGIRILQDAAHSILDALGELKNSGSGWRKPRLILLSSSTYNARFAAARPPLIHWLIKTAFSHPYADLAAAQSLFLESSSLLSVLLVQPPLLIEEDASGYEISTDSVRLAVSYEDLGAAIFEMIMERGYDNLNAVGVSSRKGDGFGRYGPEIFRRIFRGLLVGYVPGFWVIQQVFDRIFSGGV</sequence>
<feature type="domain" description="NAD(P)-binding" evidence="2">
    <location>
        <begin position="14"/>
        <end position="217"/>
    </location>
</feature>
<dbReference type="OrthoDB" id="10254221at2759"/>
<name>A0A1L7XJ73_9HELO</name>
<evidence type="ECO:0000313" key="4">
    <source>
        <dbReference type="Proteomes" id="UP000184330"/>
    </source>
</evidence>
<dbReference type="InterPro" id="IPR016040">
    <property type="entry name" value="NAD(P)-bd_dom"/>
</dbReference>
<reference evidence="3 4" key="1">
    <citation type="submission" date="2016-03" db="EMBL/GenBank/DDBJ databases">
        <authorList>
            <person name="Ploux O."/>
        </authorList>
    </citation>
    <scope>NUCLEOTIDE SEQUENCE [LARGE SCALE GENOMIC DNA]</scope>
    <source>
        <strain evidence="3 4">UAMH 11012</strain>
    </source>
</reference>
<comment type="similarity">
    <text evidence="1">Belongs to the avfA family.</text>
</comment>
<dbReference type="Proteomes" id="UP000184330">
    <property type="component" value="Unassembled WGS sequence"/>
</dbReference>
<dbReference type="Gene3D" id="3.40.50.720">
    <property type="entry name" value="NAD(P)-binding Rossmann-like Domain"/>
    <property type="match status" value="1"/>
</dbReference>
<dbReference type="InterPro" id="IPR036291">
    <property type="entry name" value="NAD(P)-bd_dom_sf"/>
</dbReference>
<dbReference type="EMBL" id="FJOG01000029">
    <property type="protein sequence ID" value="CZR65090.1"/>
    <property type="molecule type" value="Genomic_DNA"/>
</dbReference>
<evidence type="ECO:0000259" key="2">
    <source>
        <dbReference type="Pfam" id="PF13460"/>
    </source>
</evidence>
<accession>A0A1L7XJ73</accession>
<dbReference type="STRING" id="576137.A0A1L7XJ73"/>
<dbReference type="AlphaFoldDB" id="A0A1L7XJ73"/>
<organism evidence="3 4">
    <name type="scientific">Phialocephala subalpina</name>
    <dbReference type="NCBI Taxonomy" id="576137"/>
    <lineage>
        <taxon>Eukaryota</taxon>
        <taxon>Fungi</taxon>
        <taxon>Dikarya</taxon>
        <taxon>Ascomycota</taxon>
        <taxon>Pezizomycotina</taxon>
        <taxon>Leotiomycetes</taxon>
        <taxon>Helotiales</taxon>
        <taxon>Mollisiaceae</taxon>
        <taxon>Phialocephala</taxon>
        <taxon>Phialocephala fortinii species complex</taxon>
    </lineage>
</organism>
<evidence type="ECO:0000256" key="1">
    <source>
        <dbReference type="ARBA" id="ARBA00038376"/>
    </source>
</evidence>
<protein>
    <recommendedName>
        <fullName evidence="2">NAD(P)-binding domain-containing protein</fullName>
    </recommendedName>
</protein>
<dbReference type="SUPFAM" id="SSF51735">
    <property type="entry name" value="NAD(P)-binding Rossmann-fold domains"/>
    <property type="match status" value="1"/>
</dbReference>
<dbReference type="PANTHER" id="PTHR15020">
    <property type="entry name" value="FLAVIN REDUCTASE-RELATED"/>
    <property type="match status" value="1"/>
</dbReference>
<dbReference type="Pfam" id="PF13460">
    <property type="entry name" value="NAD_binding_10"/>
    <property type="match status" value="1"/>
</dbReference>
<evidence type="ECO:0000313" key="3">
    <source>
        <dbReference type="EMBL" id="CZR65090.1"/>
    </source>
</evidence>